<dbReference type="PROSITE" id="PS51071">
    <property type="entry name" value="HTH_RPIR"/>
    <property type="match status" value="1"/>
</dbReference>
<dbReference type="SUPFAM" id="SSF53697">
    <property type="entry name" value="SIS domain"/>
    <property type="match status" value="1"/>
</dbReference>
<organism evidence="6">
    <name type="scientific">bioreactor metagenome</name>
    <dbReference type="NCBI Taxonomy" id="1076179"/>
    <lineage>
        <taxon>unclassified sequences</taxon>
        <taxon>metagenomes</taxon>
        <taxon>ecological metagenomes</taxon>
    </lineage>
</organism>
<feature type="domain" description="SIS" evidence="5">
    <location>
        <begin position="133"/>
        <end position="274"/>
    </location>
</feature>
<keyword evidence="3" id="KW-0804">Transcription</keyword>
<evidence type="ECO:0000259" key="5">
    <source>
        <dbReference type="PROSITE" id="PS51464"/>
    </source>
</evidence>
<dbReference type="InterPro" id="IPR047640">
    <property type="entry name" value="RpiR-like"/>
</dbReference>
<dbReference type="GO" id="GO:0097367">
    <property type="term" value="F:carbohydrate derivative binding"/>
    <property type="evidence" value="ECO:0007669"/>
    <property type="project" value="InterPro"/>
</dbReference>
<dbReference type="InterPro" id="IPR046348">
    <property type="entry name" value="SIS_dom_sf"/>
</dbReference>
<sequence length="289" mass="32202">MTTIKTLKNYISETDLTKTENKIADFILNHPNKACFLTSTDIAREAGVSDTSVIRFARALGFLGFSAFQKFLREEHSRTIPSLSPSLTIPAERLAQSAEVLSGVNIFESHRNSVISNIDSIAFQNNKGEFEEACSLLLKAERKFIIGTRSRAGVAEFLALILNQLIDNVFINTSQAMTPFDFIASCNPKDTMVIISFSRYSAMDITTAKMAYDSHSKIILITDNATSPIAKYADVVLLVNIDSTTYFNSYASVQFLCELLCAHISAKIRTDNKNKLEKINMYLNEQGLY</sequence>
<keyword evidence="2" id="KW-0238">DNA-binding</keyword>
<feature type="domain" description="HTH rpiR-type" evidence="4">
    <location>
        <begin position="3"/>
        <end position="79"/>
    </location>
</feature>
<dbReference type="InterPro" id="IPR001347">
    <property type="entry name" value="SIS_dom"/>
</dbReference>
<dbReference type="GO" id="GO:1901135">
    <property type="term" value="P:carbohydrate derivative metabolic process"/>
    <property type="evidence" value="ECO:0007669"/>
    <property type="project" value="InterPro"/>
</dbReference>
<dbReference type="Gene3D" id="3.40.50.10490">
    <property type="entry name" value="Glucose-6-phosphate isomerase like protein, domain 1"/>
    <property type="match status" value="1"/>
</dbReference>
<dbReference type="PROSITE" id="PS51464">
    <property type="entry name" value="SIS"/>
    <property type="match status" value="1"/>
</dbReference>
<dbReference type="PANTHER" id="PTHR30514">
    <property type="entry name" value="GLUCOKINASE"/>
    <property type="match status" value="1"/>
</dbReference>
<evidence type="ECO:0000256" key="3">
    <source>
        <dbReference type="ARBA" id="ARBA00023163"/>
    </source>
</evidence>
<dbReference type="SUPFAM" id="SSF46689">
    <property type="entry name" value="Homeodomain-like"/>
    <property type="match status" value="1"/>
</dbReference>
<reference evidence="6" key="1">
    <citation type="submission" date="2019-08" db="EMBL/GenBank/DDBJ databases">
        <authorList>
            <person name="Kucharzyk K."/>
            <person name="Murdoch R.W."/>
            <person name="Higgins S."/>
            <person name="Loffler F."/>
        </authorList>
    </citation>
    <scope>NUCLEOTIDE SEQUENCE</scope>
</reference>
<dbReference type="PANTHER" id="PTHR30514:SF18">
    <property type="entry name" value="RPIR-FAMILY TRANSCRIPTIONAL REGULATOR"/>
    <property type="match status" value="1"/>
</dbReference>
<dbReference type="InterPro" id="IPR009057">
    <property type="entry name" value="Homeodomain-like_sf"/>
</dbReference>
<name>A0A645B2A6_9ZZZZ</name>
<evidence type="ECO:0000259" key="4">
    <source>
        <dbReference type="PROSITE" id="PS51071"/>
    </source>
</evidence>
<dbReference type="GO" id="GO:0003677">
    <property type="term" value="F:DNA binding"/>
    <property type="evidence" value="ECO:0007669"/>
    <property type="project" value="UniProtKB-KW"/>
</dbReference>
<accession>A0A645B2A6</accession>
<dbReference type="InterPro" id="IPR036388">
    <property type="entry name" value="WH-like_DNA-bd_sf"/>
</dbReference>
<dbReference type="GO" id="GO:0003700">
    <property type="term" value="F:DNA-binding transcription factor activity"/>
    <property type="evidence" value="ECO:0007669"/>
    <property type="project" value="InterPro"/>
</dbReference>
<evidence type="ECO:0000256" key="2">
    <source>
        <dbReference type="ARBA" id="ARBA00023125"/>
    </source>
</evidence>
<dbReference type="InterPro" id="IPR000281">
    <property type="entry name" value="HTH_RpiR"/>
</dbReference>
<keyword evidence="1" id="KW-0805">Transcription regulation</keyword>
<dbReference type="CDD" id="cd05013">
    <property type="entry name" value="SIS_RpiR"/>
    <property type="match status" value="1"/>
</dbReference>
<dbReference type="EMBL" id="VSSQ01016903">
    <property type="protein sequence ID" value="MPM58691.1"/>
    <property type="molecule type" value="Genomic_DNA"/>
</dbReference>
<protein>
    <submittedName>
        <fullName evidence="6">Putative HTH-type transcriptional regulator YbbH</fullName>
    </submittedName>
</protein>
<dbReference type="InterPro" id="IPR035472">
    <property type="entry name" value="RpiR-like_SIS"/>
</dbReference>
<dbReference type="AlphaFoldDB" id="A0A645B2A6"/>
<evidence type="ECO:0000313" key="6">
    <source>
        <dbReference type="EMBL" id="MPM58691.1"/>
    </source>
</evidence>
<gene>
    <name evidence="6" type="primary">ybbH_16</name>
    <name evidence="6" type="ORF">SDC9_105524</name>
</gene>
<evidence type="ECO:0000256" key="1">
    <source>
        <dbReference type="ARBA" id="ARBA00023015"/>
    </source>
</evidence>
<comment type="caution">
    <text evidence="6">The sequence shown here is derived from an EMBL/GenBank/DDBJ whole genome shotgun (WGS) entry which is preliminary data.</text>
</comment>
<dbReference type="Pfam" id="PF01418">
    <property type="entry name" value="HTH_6"/>
    <property type="match status" value="1"/>
</dbReference>
<dbReference type="Gene3D" id="1.10.10.10">
    <property type="entry name" value="Winged helix-like DNA-binding domain superfamily/Winged helix DNA-binding domain"/>
    <property type="match status" value="1"/>
</dbReference>
<proteinExistence type="predicted"/>
<dbReference type="Pfam" id="PF01380">
    <property type="entry name" value="SIS"/>
    <property type="match status" value="1"/>
</dbReference>